<feature type="region of interest" description="Disordered" evidence="3">
    <location>
        <begin position="1"/>
        <end position="100"/>
    </location>
</feature>
<dbReference type="GO" id="GO:0070063">
    <property type="term" value="F:RNA polymerase binding"/>
    <property type="evidence" value="ECO:0007669"/>
    <property type="project" value="InterPro"/>
</dbReference>
<feature type="region of interest" description="Disordered" evidence="3">
    <location>
        <begin position="626"/>
        <end position="677"/>
    </location>
</feature>
<keyword evidence="1" id="KW-0677">Repeat</keyword>
<feature type="domain" description="FF" evidence="5">
    <location>
        <begin position="678"/>
        <end position="734"/>
    </location>
</feature>
<dbReference type="SMART" id="SM00456">
    <property type="entry name" value="WW"/>
    <property type="match status" value="3"/>
</dbReference>
<feature type="compositionally biased region" description="Pro residues" evidence="3">
    <location>
        <begin position="50"/>
        <end position="79"/>
    </location>
</feature>
<keyword evidence="6" id="KW-1185">Reference proteome</keyword>
<dbReference type="InterPro" id="IPR001202">
    <property type="entry name" value="WW_dom"/>
</dbReference>
<evidence type="ECO:0000259" key="5">
    <source>
        <dbReference type="PROSITE" id="PS51676"/>
    </source>
</evidence>
<evidence type="ECO:0000256" key="2">
    <source>
        <dbReference type="SAM" id="Coils"/>
    </source>
</evidence>
<feature type="region of interest" description="Disordered" evidence="3">
    <location>
        <begin position="155"/>
        <end position="179"/>
    </location>
</feature>
<evidence type="ECO:0000256" key="1">
    <source>
        <dbReference type="ARBA" id="ARBA00022737"/>
    </source>
</evidence>
<feature type="domain" description="WW" evidence="4">
    <location>
        <begin position="302"/>
        <end position="331"/>
    </location>
</feature>
<dbReference type="SUPFAM" id="SSF51045">
    <property type="entry name" value="WW domain"/>
    <property type="match status" value="3"/>
</dbReference>
<feature type="domain" description="FF" evidence="5">
    <location>
        <begin position="436"/>
        <end position="489"/>
    </location>
</feature>
<dbReference type="Gene3D" id="1.10.10.440">
    <property type="entry name" value="FF domain"/>
    <property type="match status" value="6"/>
</dbReference>
<feature type="compositionally biased region" description="Basic and acidic residues" evidence="3">
    <location>
        <begin position="404"/>
        <end position="433"/>
    </location>
</feature>
<dbReference type="PROSITE" id="PS50020">
    <property type="entry name" value="WW_DOMAIN_2"/>
    <property type="match status" value="3"/>
</dbReference>
<dbReference type="InterPro" id="IPR057565">
    <property type="entry name" value="WW_TCRG1_3rd"/>
</dbReference>
<dbReference type="Proteomes" id="UP000887540">
    <property type="component" value="Unplaced"/>
</dbReference>
<dbReference type="SMART" id="SM00441">
    <property type="entry name" value="FF"/>
    <property type="match status" value="6"/>
</dbReference>
<dbReference type="InterPro" id="IPR045148">
    <property type="entry name" value="TCRG1-like"/>
</dbReference>
<reference evidence="7" key="1">
    <citation type="submission" date="2022-11" db="UniProtKB">
        <authorList>
            <consortium name="WormBaseParasite"/>
        </authorList>
    </citation>
    <scope>IDENTIFICATION</scope>
</reference>
<dbReference type="InterPro" id="IPR036517">
    <property type="entry name" value="FF_domain_sf"/>
</dbReference>
<dbReference type="FunFam" id="2.20.70.10:FF:000049">
    <property type="entry name" value="Transcription elongation regulator 1-like"/>
    <property type="match status" value="1"/>
</dbReference>
<organism evidence="6 7">
    <name type="scientific">Acrobeloides nanus</name>
    <dbReference type="NCBI Taxonomy" id="290746"/>
    <lineage>
        <taxon>Eukaryota</taxon>
        <taxon>Metazoa</taxon>
        <taxon>Ecdysozoa</taxon>
        <taxon>Nematoda</taxon>
        <taxon>Chromadorea</taxon>
        <taxon>Rhabditida</taxon>
        <taxon>Tylenchina</taxon>
        <taxon>Cephalobomorpha</taxon>
        <taxon>Cephaloboidea</taxon>
        <taxon>Cephalobidae</taxon>
        <taxon>Acrobeloides</taxon>
    </lineage>
</organism>
<evidence type="ECO:0000256" key="3">
    <source>
        <dbReference type="SAM" id="MobiDB-lite"/>
    </source>
</evidence>
<dbReference type="WBParaSite" id="ACRNAN_Path_659.g2477.t1">
    <property type="protein sequence ID" value="ACRNAN_Path_659.g2477.t1"/>
    <property type="gene ID" value="ACRNAN_Path_659.g2477"/>
</dbReference>
<feature type="compositionally biased region" description="Basic residues" evidence="3">
    <location>
        <begin position="388"/>
        <end position="398"/>
    </location>
</feature>
<feature type="compositionally biased region" description="Acidic residues" evidence="3">
    <location>
        <begin position="628"/>
        <end position="638"/>
    </location>
</feature>
<dbReference type="AlphaFoldDB" id="A0A914C9R3"/>
<dbReference type="InterPro" id="IPR036020">
    <property type="entry name" value="WW_dom_sf"/>
</dbReference>
<accession>A0A914C9R3</accession>
<feature type="domain" description="FF" evidence="5">
    <location>
        <begin position="569"/>
        <end position="625"/>
    </location>
</feature>
<feature type="domain" description="FF" evidence="5">
    <location>
        <begin position="501"/>
        <end position="556"/>
    </location>
</feature>
<proteinExistence type="predicted"/>
<dbReference type="PROSITE" id="PS51676">
    <property type="entry name" value="FF"/>
    <property type="match status" value="6"/>
</dbReference>
<feature type="compositionally biased region" description="Basic and acidic residues" evidence="3">
    <location>
        <begin position="639"/>
        <end position="677"/>
    </location>
</feature>
<feature type="domain" description="FF" evidence="5">
    <location>
        <begin position="735"/>
        <end position="792"/>
    </location>
</feature>
<dbReference type="Gene3D" id="2.20.70.10">
    <property type="match status" value="3"/>
</dbReference>
<feature type="coiled-coil region" evidence="2">
    <location>
        <begin position="551"/>
        <end position="582"/>
    </location>
</feature>
<dbReference type="InterPro" id="IPR002713">
    <property type="entry name" value="FF_domain"/>
</dbReference>
<feature type="region of interest" description="Disordered" evidence="3">
    <location>
        <begin position="336"/>
        <end position="433"/>
    </location>
</feature>
<dbReference type="PANTHER" id="PTHR15377:SF3">
    <property type="entry name" value="WW DOMAIN-CONTAINING PROTEIN"/>
    <property type="match status" value="1"/>
</dbReference>
<dbReference type="Pfam" id="PF00397">
    <property type="entry name" value="WW"/>
    <property type="match status" value="2"/>
</dbReference>
<protein>
    <submittedName>
        <fullName evidence="7">WW domain-containing protein</fullName>
    </submittedName>
</protein>
<evidence type="ECO:0000259" key="4">
    <source>
        <dbReference type="PROSITE" id="PS50020"/>
    </source>
</evidence>
<dbReference type="PROSITE" id="PS01159">
    <property type="entry name" value="WW_DOMAIN_1"/>
    <property type="match status" value="1"/>
</dbReference>
<name>A0A914C9R3_9BILA</name>
<evidence type="ECO:0000313" key="6">
    <source>
        <dbReference type="Proteomes" id="UP000887540"/>
    </source>
</evidence>
<sequence>MGYNGSRGYPRGGGNDDNGDFQGRPKPQSLFAVRPTPPPHMDGGFYGPPRGMPPRGPPRGPMPGAPYGFPPRPGGPPRPLFEGMRPPFHQMPHQQPQNQAEKLKKLAGVPDDQELWVETKTNDGKSYYYNAISRETVWEKPKDAVVMDQQELQKLVEKSQKEEKEQGRQDGQHYGAPGGFPPMGGFPPFMGFPGGMPPMDPSLAWHEFTDQSSGKKYYFNTITQENTWEKPKALIEREAKAATNSPGVTASPNIEMKQAGLTSMQPQALINMAAMQPQQMPDAQSKSADKVRPISSNAVAGTPWCVVWTGDGKVFFFNPSTRTSVWQRPPELYNRPDVDLLVSKPPDSKTQTNGKQKNLTMEKPKQEFDHEQEEGETSDEEIEAPPIKKSKQEKKKQKQQPAPPKEKEKPKPAEKPIDPAIKAELEAQQEREKVPLEERLKQFREMLEEKKVSANSTWEKELSKIVFDKRYLLLSAAERKAAFESYTRERSEIERAERKKKSKEAKEAFKLLLEEAKLHGKSTFSSFSSKFGKDPRFKAVDRMRDREDYFKDHVDELYKKEKEEKKKEKEKAKADFLQLLSEQSDIHRKSKWSSVKKKIDDEERYRHKSLDSSLREQLFKEYVSKLPEEEEVAEEEGEDGKKLQTEEERALEERKREVEAELGDLNKERAKEHERHKYHEHEESFRALLTDLIKNADISWHDAKKLLKKDDRYDSLSLLDREAKERLFDEHIDSLEKKRRDLFYQLLNEQDQITFNTKWRDARKIIADDEKFSKIHANERKTERYFRDWTDKRHDDALQDFKDLLRETKIITYKSLKMIQENETHLKDILAVLENDKRYLILNENPQERERLLEEYLSELDRKGPPPPPTATSGERPR</sequence>
<feature type="region of interest" description="Disordered" evidence="3">
    <location>
        <begin position="857"/>
        <end position="878"/>
    </location>
</feature>
<keyword evidence="2" id="KW-0175">Coiled coil</keyword>
<feature type="compositionally biased region" description="Low complexity" evidence="3">
    <location>
        <begin position="86"/>
        <end position="99"/>
    </location>
</feature>
<evidence type="ECO:0000313" key="7">
    <source>
        <dbReference type="WBParaSite" id="ACRNAN_Path_659.g2477.t1"/>
    </source>
</evidence>
<dbReference type="GO" id="GO:0003712">
    <property type="term" value="F:transcription coregulator activity"/>
    <property type="evidence" value="ECO:0007669"/>
    <property type="project" value="TreeGrafter"/>
</dbReference>
<dbReference type="Pfam" id="PF01846">
    <property type="entry name" value="FF"/>
    <property type="match status" value="6"/>
</dbReference>
<feature type="coiled-coil region" evidence="2">
    <location>
        <begin position="479"/>
        <end position="506"/>
    </location>
</feature>
<feature type="domain" description="WW" evidence="4">
    <location>
        <begin position="205"/>
        <end position="233"/>
    </location>
</feature>
<dbReference type="CDD" id="cd00201">
    <property type="entry name" value="WW"/>
    <property type="match status" value="3"/>
</dbReference>
<feature type="compositionally biased region" description="Basic and acidic residues" evidence="3">
    <location>
        <begin position="155"/>
        <end position="171"/>
    </location>
</feature>
<dbReference type="GO" id="GO:0005634">
    <property type="term" value="C:nucleus"/>
    <property type="evidence" value="ECO:0007669"/>
    <property type="project" value="TreeGrafter"/>
</dbReference>
<feature type="domain" description="FF" evidence="5">
    <location>
        <begin position="793"/>
        <end position="859"/>
    </location>
</feature>
<dbReference type="SUPFAM" id="SSF81698">
    <property type="entry name" value="FF domain"/>
    <property type="match status" value="6"/>
</dbReference>
<feature type="compositionally biased region" description="Polar residues" evidence="3">
    <location>
        <begin position="348"/>
        <end position="359"/>
    </location>
</feature>
<feature type="compositionally biased region" description="Basic and acidic residues" evidence="3">
    <location>
        <begin position="360"/>
        <end position="369"/>
    </location>
</feature>
<dbReference type="Pfam" id="PF23517">
    <property type="entry name" value="WW_TCERG1"/>
    <property type="match status" value="1"/>
</dbReference>
<feature type="compositionally biased region" description="Acidic residues" evidence="3">
    <location>
        <begin position="370"/>
        <end position="383"/>
    </location>
</feature>
<dbReference type="PANTHER" id="PTHR15377">
    <property type="entry name" value="TRANSCRIPTION ELONGATION REGULATOR 1"/>
    <property type="match status" value="1"/>
</dbReference>
<feature type="domain" description="WW" evidence="4">
    <location>
        <begin position="116"/>
        <end position="143"/>
    </location>
</feature>